<comment type="caution">
    <text evidence="12">The sequence shown here is derived from an EMBL/GenBank/DDBJ whole genome shotgun (WGS) entry which is preliminary data.</text>
</comment>
<dbReference type="InterPro" id="IPR046433">
    <property type="entry name" value="ActCoA_hydro"/>
</dbReference>
<evidence type="ECO:0000256" key="5">
    <source>
        <dbReference type="ARBA" id="ARBA00017958"/>
    </source>
</evidence>
<dbReference type="GO" id="GO:0005739">
    <property type="term" value="C:mitochondrion"/>
    <property type="evidence" value="ECO:0007669"/>
    <property type="project" value="EnsemblFungi"/>
</dbReference>
<dbReference type="GO" id="GO:0008775">
    <property type="term" value="F:acetate CoA-transferase activity"/>
    <property type="evidence" value="ECO:0007669"/>
    <property type="project" value="EnsemblFungi"/>
</dbReference>
<dbReference type="Pfam" id="PF13336">
    <property type="entry name" value="AcetylCoA_hyd_C"/>
    <property type="match status" value="1"/>
</dbReference>
<evidence type="ECO:0000256" key="4">
    <source>
        <dbReference type="ARBA" id="ARBA00011920"/>
    </source>
</evidence>
<evidence type="ECO:0000259" key="11">
    <source>
        <dbReference type="Pfam" id="PF13336"/>
    </source>
</evidence>
<keyword evidence="7 12" id="KW-0378">Hydrolase</keyword>
<reference evidence="12 13" key="1">
    <citation type="submission" date="2017-04" db="EMBL/GenBank/DDBJ databases">
        <title>Draft genome of the yeast Clavispora lusitaniae type strain CBS 6936.</title>
        <authorList>
            <person name="Durrens P."/>
            <person name="Klopp C."/>
            <person name="Biteau N."/>
            <person name="Fitton-Ouhabi V."/>
            <person name="Dementhon K."/>
            <person name="Accoceberry I."/>
            <person name="Sherman D.J."/>
            <person name="Noel T."/>
        </authorList>
    </citation>
    <scope>NUCLEOTIDE SEQUENCE [LARGE SCALE GENOMIC DNA]</scope>
    <source>
        <strain evidence="12 13">CBS 6936</strain>
    </source>
</reference>
<evidence type="ECO:0000256" key="8">
    <source>
        <dbReference type="ARBA" id="ARBA00029672"/>
    </source>
</evidence>
<evidence type="ECO:0000256" key="3">
    <source>
        <dbReference type="ARBA" id="ARBA00009632"/>
    </source>
</evidence>
<evidence type="ECO:0000256" key="6">
    <source>
        <dbReference type="ARBA" id="ARBA00022490"/>
    </source>
</evidence>
<comment type="subcellular location">
    <subcellularLocation>
        <location evidence="2">Cytoplasm</location>
    </subcellularLocation>
</comment>
<name>A0AA91PV82_CLALS</name>
<sequence>MSSILKQRVRYAPYLKKLRKPEECIELFKHGQYLGWSGFTGVGAPKVIPSTLVDHVEKNDLQGKFAFNLFVGASAGPEESRWAEHDMILRRSPHQVGKPIAKAINDGRTLFFDKHLSMFPQDLTYGYYTKNKENDLLDYTIIEATAIKEDGSIVPGPAVGGSPEMLSVSDKVIIEVNTATPSFEGMHDIDMPVNPPFRQPYPHTTVDYKVGLDSIPIDPSKVVAIVESTTRDKVPPNTPSDATSRQIAAHLIDFLEHEVKMGRLPANLHPLQSGIGNIANAVVEGLSESNFKNLTVWTEVLQDSFLDFLESGSLDYATATSIRLTEAGFERFDHNWDEFSKKICLRSQVVSNSPEIIRRLGVIAMNTPVEVDIYAHANSTNVMGSRMLNGLGGSADFLRNAKLSIMHTPSSRPSKTDPTGLSCIVPFSPHVDQTEHDLDVIVTEQGLADLRGLAPKERAIEIINKCAHPDYKDQLKEYFDRACFYAQKAKCLHEPHILRDAFKMHLNFQDNGTMKLDSWDKKF</sequence>
<feature type="domain" description="Acetyl-CoA hydrolase/transferase C-terminal" evidence="11">
    <location>
        <begin position="328"/>
        <end position="478"/>
    </location>
</feature>
<dbReference type="EC" id="3.1.2.1" evidence="4"/>
<dbReference type="OMA" id="SCIVPMV"/>
<dbReference type="GO" id="GO:0003986">
    <property type="term" value="F:acetyl-CoA hydrolase activity"/>
    <property type="evidence" value="ECO:0007669"/>
    <property type="project" value="UniProtKB-EC"/>
</dbReference>
<dbReference type="Gene3D" id="3.30.750.70">
    <property type="entry name" value="4-hydroxybutyrate coenzyme like domains"/>
    <property type="match status" value="1"/>
</dbReference>
<feature type="domain" description="Acetyl-CoA hydrolase/transferase N-terminal" evidence="10">
    <location>
        <begin position="10"/>
        <end position="227"/>
    </location>
</feature>
<dbReference type="InterPro" id="IPR003702">
    <property type="entry name" value="ActCoA_hydro_N"/>
</dbReference>
<dbReference type="Gene3D" id="3.40.1080.20">
    <property type="entry name" value="Acetyl-CoA hydrolase/transferase C-terminal domain"/>
    <property type="match status" value="1"/>
</dbReference>
<gene>
    <name evidence="12" type="ORF">A9F13_26g00176</name>
</gene>
<comment type="catalytic activity">
    <reaction evidence="1">
        <text>acetyl-CoA + H2O = acetate + CoA + H(+)</text>
        <dbReference type="Rhea" id="RHEA:20289"/>
        <dbReference type="ChEBI" id="CHEBI:15377"/>
        <dbReference type="ChEBI" id="CHEBI:15378"/>
        <dbReference type="ChEBI" id="CHEBI:30089"/>
        <dbReference type="ChEBI" id="CHEBI:57287"/>
        <dbReference type="ChEBI" id="CHEBI:57288"/>
        <dbReference type="EC" id="3.1.2.1"/>
    </reaction>
</comment>
<dbReference type="InterPro" id="IPR026888">
    <property type="entry name" value="AcetylCoA_hyd_C"/>
</dbReference>
<evidence type="ECO:0000313" key="12">
    <source>
        <dbReference type="EMBL" id="OVF04667.1"/>
    </source>
</evidence>
<keyword evidence="6" id="KW-0963">Cytoplasm</keyword>
<dbReference type="FunFam" id="3.30.750.70:FF:000002">
    <property type="entry name" value="Acetyl-CoA hydrolase Ach1"/>
    <property type="match status" value="1"/>
</dbReference>
<dbReference type="Proteomes" id="UP000195602">
    <property type="component" value="Unassembled WGS sequence"/>
</dbReference>
<dbReference type="AlphaFoldDB" id="A0AA91PV82"/>
<protein>
    <recommendedName>
        <fullName evidence="5">Acetyl-CoA hydrolase</fullName>
        <ecNumber evidence="4">3.1.2.1</ecNumber>
    </recommendedName>
    <alternativeName>
        <fullName evidence="8">Acetyl-CoA deacylase</fullName>
    </alternativeName>
</protein>
<dbReference type="EMBL" id="LYUB02000026">
    <property type="protein sequence ID" value="OVF04667.1"/>
    <property type="molecule type" value="Genomic_DNA"/>
</dbReference>
<dbReference type="InterPro" id="IPR037171">
    <property type="entry name" value="NagB/RpiA_transferase-like"/>
</dbReference>
<evidence type="ECO:0000256" key="9">
    <source>
        <dbReference type="ARBA" id="ARBA00053651"/>
    </source>
</evidence>
<accession>A0AA91PV82</accession>
<organism evidence="12 13">
    <name type="scientific">Clavispora lusitaniae</name>
    <name type="common">Candida lusitaniae</name>
    <dbReference type="NCBI Taxonomy" id="36911"/>
    <lineage>
        <taxon>Eukaryota</taxon>
        <taxon>Fungi</taxon>
        <taxon>Dikarya</taxon>
        <taxon>Ascomycota</taxon>
        <taxon>Saccharomycotina</taxon>
        <taxon>Pichiomycetes</taxon>
        <taxon>Metschnikowiaceae</taxon>
        <taxon>Clavispora</taxon>
    </lineage>
</organism>
<evidence type="ECO:0000259" key="10">
    <source>
        <dbReference type="Pfam" id="PF02550"/>
    </source>
</evidence>
<evidence type="ECO:0000256" key="1">
    <source>
        <dbReference type="ARBA" id="ARBA00001831"/>
    </source>
</evidence>
<proteinExistence type="inferred from homology"/>
<dbReference type="FunFam" id="3.40.1080.20:FF:000001">
    <property type="entry name" value="Acetyl-CoA hydrolase Ach1"/>
    <property type="match status" value="1"/>
</dbReference>
<evidence type="ECO:0000256" key="7">
    <source>
        <dbReference type="ARBA" id="ARBA00022801"/>
    </source>
</evidence>
<comment type="function">
    <text evidence="9">Presumably involved in regulating the intracellular acetyl-CoA pool for fatty acid and cholesterol synthesis and fatty acid oxidation.</text>
</comment>
<dbReference type="GO" id="GO:0006083">
    <property type="term" value="P:acetate metabolic process"/>
    <property type="evidence" value="ECO:0007669"/>
    <property type="project" value="EnsemblFungi"/>
</dbReference>
<evidence type="ECO:0000256" key="2">
    <source>
        <dbReference type="ARBA" id="ARBA00004496"/>
    </source>
</evidence>
<evidence type="ECO:0000313" key="13">
    <source>
        <dbReference type="Proteomes" id="UP000195602"/>
    </source>
</evidence>
<comment type="similarity">
    <text evidence="3">Belongs to the acetyl-CoA hydrolase/transferase family.</text>
</comment>
<dbReference type="FunFam" id="3.40.1080.10:FF:000003">
    <property type="entry name" value="Acetyl-coA hydrolase Ach1"/>
    <property type="match status" value="1"/>
</dbReference>
<dbReference type="KEGG" id="clus:A9F13_26g00176"/>
<dbReference type="Gene3D" id="3.40.1080.10">
    <property type="entry name" value="Glutaconate Coenzyme A-transferase"/>
    <property type="match status" value="1"/>
</dbReference>
<dbReference type="InterPro" id="IPR038460">
    <property type="entry name" value="AcetylCoA_hyd_C_sf"/>
</dbReference>
<dbReference type="SUPFAM" id="SSF100950">
    <property type="entry name" value="NagB/RpiA/CoA transferase-like"/>
    <property type="match status" value="2"/>
</dbReference>
<dbReference type="Pfam" id="PF02550">
    <property type="entry name" value="AcetylCoA_hydro"/>
    <property type="match status" value="1"/>
</dbReference>
<dbReference type="GO" id="GO:0005829">
    <property type="term" value="C:cytosol"/>
    <property type="evidence" value="ECO:0007669"/>
    <property type="project" value="EnsemblFungi"/>
</dbReference>
<dbReference type="PANTHER" id="PTHR43609">
    <property type="entry name" value="ACETYL-COA HYDROLASE"/>
    <property type="match status" value="1"/>
</dbReference>
<dbReference type="PANTHER" id="PTHR43609:SF1">
    <property type="entry name" value="ACETYL-COA HYDROLASE"/>
    <property type="match status" value="1"/>
</dbReference>